<feature type="domain" description="YDG" evidence="1">
    <location>
        <begin position="840"/>
        <end position="922"/>
    </location>
</feature>
<name>A0A4Q7N5U4_9BACT</name>
<dbReference type="AlphaFoldDB" id="A0A4Q7N5U4"/>
<evidence type="ECO:0000259" key="1">
    <source>
        <dbReference type="Pfam" id="PF18657"/>
    </source>
</evidence>
<keyword evidence="4" id="KW-1185">Reference proteome</keyword>
<evidence type="ECO:0000259" key="2">
    <source>
        <dbReference type="Pfam" id="PF18676"/>
    </source>
</evidence>
<dbReference type="Proteomes" id="UP000293874">
    <property type="component" value="Unassembled WGS sequence"/>
</dbReference>
<evidence type="ECO:0000313" key="3">
    <source>
        <dbReference type="EMBL" id="RZS76432.1"/>
    </source>
</evidence>
<dbReference type="Gene3D" id="2.60.40.10">
    <property type="entry name" value="Immunoglobulins"/>
    <property type="match status" value="1"/>
</dbReference>
<dbReference type="Pfam" id="PF18657">
    <property type="entry name" value="YDG"/>
    <property type="match status" value="1"/>
</dbReference>
<dbReference type="EMBL" id="SGXA01000001">
    <property type="protein sequence ID" value="RZS76432.1"/>
    <property type="molecule type" value="Genomic_DNA"/>
</dbReference>
<gene>
    <name evidence="3" type="ORF">EV199_2317</name>
</gene>
<evidence type="ECO:0000313" key="4">
    <source>
        <dbReference type="Proteomes" id="UP000293874"/>
    </source>
</evidence>
<accession>A0A4Q7N5U4</accession>
<dbReference type="InterPro" id="IPR041248">
    <property type="entry name" value="YDG"/>
</dbReference>
<dbReference type="Pfam" id="PF18676">
    <property type="entry name" value="MBG_2"/>
    <property type="match status" value="1"/>
</dbReference>
<dbReference type="InterPro" id="IPR013783">
    <property type="entry name" value="Ig-like_fold"/>
</dbReference>
<protein>
    <submittedName>
        <fullName evidence="3">Uncharacterized protein</fullName>
    </submittedName>
</protein>
<dbReference type="Gene3D" id="2.160.20.10">
    <property type="entry name" value="Single-stranded right-handed beta-helix, Pectin lyase-like"/>
    <property type="match status" value="1"/>
</dbReference>
<dbReference type="SUPFAM" id="SSF51126">
    <property type="entry name" value="Pectin lyase-like"/>
    <property type="match status" value="1"/>
</dbReference>
<sequence length="1253" mass="130548">MIPFCFRQQGIGIAIMFQPDETVFLTIRYMTKTLFPHPSENRSAARFSNPWKTILLLVMIVLGSLGNTIAQKVYANNQMSPITSGPCSLCAVRDPDRSVDQSDLEDYSTITIPAGTYDAYLGQLLVFPSLNANGGSDSLIIRLGASLPSDLEDLYKHVFAETFNDVTTNEDTVFARGSNFRIVDENSIELVMKPTKIFNRVKITLSSVNGTVLWDLRVYSAYRKKAAGPDANGILYVKKGRTGGGGSWSNATGELGAALKLAEEDPSIKQIWVAGGTYHPMYSGGDAGTTTDARTRGFLLKNNIKLYGGFAGTETSLSQRDLSIAANKSILSGDMEDNDPPTGLPTGEFILHTVIAAGGDYLMDGFTVMRGYAGFPGIPMTVASRNLPGNQGGGIAVLNAGMEISNCAFKANIGTGGTAAIFGDQANLVISNTLISGNLGYTGVAIGGNNSSILVVNSTVCGNSGNGQVIMNTGSKPQITNSIIYGNMVEIAADQALVTNSIVRGGYAGAGNSGANPVLVDAPHYATSPNSGGDYTLQPSSPAINAGDNSKIIGVDRTTIDPASMADELIASGCSGLLCSVVNPELAKDAISYSDYALLNIPVGLIGVLGTAQLDLAWAGKTINHREFVGFVISQNNLALDATLLGNVKIVLYDALGNELQSQNGFTSVQTTTLNGQTVNYIGITANADAAYARIHLTQLVGLLTSIRVHGAFIWPAGLSASLSKDLAGNPRTSGTAVDMGAYEIQMSAQTITVSDITKTYGDANFEPGFSASSGLTVSYASANNSIAEAYKDAADNNKWKIRILKAGTVTITASQAGNGAYFAAPDQTFDLSIGKKSVTLGIRSSTTITKVYDGNTNGTIAATDLEFASGDIINSDEVQASLSSTAVSYDNKNAGTGKTIELPLSSIGLTGNDAGNYVIGNSTVLSFSNASITPAHVSITANAQTKVYGEPDPGFTYTETGLIGNDLISGSLSRDAGENAGAYDIRQGTFSAGSNYSISFTSAKLTITKATQTITWAQANLEAGCDGTATVQLLASSNSGLPITYTVANTSIATVNGDILTPVNGGATTITASQPGDQNHSAATTVVKDFKYSLAGAIRQQFSDVLIFDNSSGNYVQWQWYKNGNAITGATKAFCSESAALNGAYHVVVTDRNGNSVEACPLTASGSTAARGIKVNPNPAKAGSTITVTCNYNTSALVGARLLLTTASGSQVQQITNVQPVIQLTLPATSGLYVITLVLQTGEKASVNVLSK</sequence>
<comment type="caution">
    <text evidence="3">The sequence shown here is derived from an EMBL/GenBank/DDBJ whole genome shotgun (WGS) entry which is preliminary data.</text>
</comment>
<dbReference type="InterPro" id="IPR012334">
    <property type="entry name" value="Pectin_lyas_fold"/>
</dbReference>
<organism evidence="3 4">
    <name type="scientific">Pseudobacter ginsenosidimutans</name>
    <dbReference type="NCBI Taxonomy" id="661488"/>
    <lineage>
        <taxon>Bacteria</taxon>
        <taxon>Pseudomonadati</taxon>
        <taxon>Bacteroidota</taxon>
        <taxon>Chitinophagia</taxon>
        <taxon>Chitinophagales</taxon>
        <taxon>Chitinophagaceae</taxon>
        <taxon>Pseudobacter</taxon>
    </lineage>
</organism>
<dbReference type="InterPro" id="IPR011050">
    <property type="entry name" value="Pectin_lyase_fold/virulence"/>
</dbReference>
<reference evidence="3 4" key="1">
    <citation type="submission" date="2019-02" db="EMBL/GenBank/DDBJ databases">
        <title>Genomic Encyclopedia of Type Strains, Phase IV (KMG-IV): sequencing the most valuable type-strain genomes for metagenomic binning, comparative biology and taxonomic classification.</title>
        <authorList>
            <person name="Goeker M."/>
        </authorList>
    </citation>
    <scope>NUCLEOTIDE SEQUENCE [LARGE SCALE GENOMIC DNA]</scope>
    <source>
        <strain evidence="3 4">DSM 18116</strain>
    </source>
</reference>
<dbReference type="InterPro" id="IPR041286">
    <property type="entry name" value="MBG_2"/>
</dbReference>
<feature type="domain" description="MBG" evidence="2">
    <location>
        <begin position="939"/>
        <end position="1007"/>
    </location>
</feature>
<proteinExistence type="predicted"/>